<proteinExistence type="predicted"/>
<evidence type="ECO:0000259" key="1">
    <source>
        <dbReference type="Pfam" id="PF06985"/>
    </source>
</evidence>
<organism evidence="2 3">
    <name type="scientific">Tetrapyrgos nigripes</name>
    <dbReference type="NCBI Taxonomy" id="182062"/>
    <lineage>
        <taxon>Eukaryota</taxon>
        <taxon>Fungi</taxon>
        <taxon>Dikarya</taxon>
        <taxon>Basidiomycota</taxon>
        <taxon>Agaricomycotina</taxon>
        <taxon>Agaricomycetes</taxon>
        <taxon>Agaricomycetidae</taxon>
        <taxon>Agaricales</taxon>
        <taxon>Marasmiineae</taxon>
        <taxon>Marasmiaceae</taxon>
        <taxon>Tetrapyrgos</taxon>
    </lineage>
</organism>
<dbReference type="Pfam" id="PF06985">
    <property type="entry name" value="HET"/>
    <property type="match status" value="1"/>
</dbReference>
<gene>
    <name evidence="2" type="ORF">D9758_012322</name>
</gene>
<comment type="caution">
    <text evidence="2">The sequence shown here is derived from an EMBL/GenBank/DDBJ whole genome shotgun (WGS) entry which is preliminary data.</text>
</comment>
<dbReference type="PANTHER" id="PTHR33112">
    <property type="entry name" value="DOMAIN PROTEIN, PUTATIVE-RELATED"/>
    <property type="match status" value="1"/>
</dbReference>
<evidence type="ECO:0000313" key="2">
    <source>
        <dbReference type="EMBL" id="KAF5344256.1"/>
    </source>
</evidence>
<keyword evidence="3" id="KW-1185">Reference proteome</keyword>
<dbReference type="EMBL" id="JAACJM010000127">
    <property type="protein sequence ID" value="KAF5344256.1"/>
    <property type="molecule type" value="Genomic_DNA"/>
</dbReference>
<reference evidence="2 3" key="1">
    <citation type="journal article" date="2020" name="ISME J.">
        <title>Uncovering the hidden diversity of litter-decomposition mechanisms in mushroom-forming fungi.</title>
        <authorList>
            <person name="Floudas D."/>
            <person name="Bentzer J."/>
            <person name="Ahren D."/>
            <person name="Johansson T."/>
            <person name="Persson P."/>
            <person name="Tunlid A."/>
        </authorList>
    </citation>
    <scope>NUCLEOTIDE SEQUENCE [LARGE SCALE GENOMIC DNA]</scope>
    <source>
        <strain evidence="2 3">CBS 291.85</strain>
    </source>
</reference>
<accession>A0A8H5CLY9</accession>
<evidence type="ECO:0000313" key="3">
    <source>
        <dbReference type="Proteomes" id="UP000559256"/>
    </source>
</evidence>
<sequence length="694" mass="79313">MNATNSASGAEPLNSEPHYIPFPLTTRICPSCSSMKLSGIQVGKVFFFTFSAEDSLDPRSRCNLCQLFQALYTAHIENDYRHTVDPPDSKARKTTRSHLIRVEIMSITSRQMGQIVDIFVEDTWYANGMKRQLCFRDPYHSPSKSSMKKRDPEREAYDADHGLLSAQWADLALAKTWIRECIQDHTDCGSLVSSEPTSGLHPSTRFIDVRLWRLVKLEEIILRSPIQYIALSYVWGREYQLKTTMETLKAFSRRLPRSIAGEDGSRRLPRTIYDAMVVTRALGYRFLWVDALCIIQDSSADLGIQLAQMDVIYGLAIITIVARGSASSDSGLHGVSSPRNRINQSDTEVMINRGLELSLWNVLGEDEEYQETRGELADRRFYIWRGWTFQEQILSTRNLEFNPTRMLFRCGRDYSQQETGYPAVASRDMRDPNHFRHAIRQFQRFRANPELKVGLASHQIMTKDMLAARWDTIRENYSTRSFTSSADRRNAILGTAKVLHDVIGDVDSGGHMRSRLHGELLWYLNTEPSGNPPPLMTFPRDPAPEGILPSWSWLNLWPLSWPAMIQPLHETIIRFASDAEFGKDTRLEIEGVVLDMKLRSVNEDDTERMNLLAYLDGTVSNLTLRMDSPDLKEDTVVTCIPMAKAIFNGYGGKRDYWYFKLTPVTATSEWVLRLSQNMLLMTLTAGSNQKDKRK</sequence>
<dbReference type="OrthoDB" id="2864819at2759"/>
<dbReference type="PANTHER" id="PTHR33112:SF12">
    <property type="entry name" value="HETEROKARYON INCOMPATIBILITY DOMAIN-CONTAINING PROTEIN"/>
    <property type="match status" value="1"/>
</dbReference>
<dbReference type="Proteomes" id="UP000559256">
    <property type="component" value="Unassembled WGS sequence"/>
</dbReference>
<name>A0A8H5CLY9_9AGAR</name>
<protein>
    <recommendedName>
        <fullName evidence="1">Heterokaryon incompatibility domain-containing protein</fullName>
    </recommendedName>
</protein>
<dbReference type="AlphaFoldDB" id="A0A8H5CLY9"/>
<feature type="domain" description="Heterokaryon incompatibility" evidence="1">
    <location>
        <begin position="228"/>
        <end position="391"/>
    </location>
</feature>
<dbReference type="InterPro" id="IPR010730">
    <property type="entry name" value="HET"/>
</dbReference>